<dbReference type="Gene3D" id="2.130.10.10">
    <property type="entry name" value="YVTN repeat-like/Quinoprotein amine dehydrogenase"/>
    <property type="match status" value="1"/>
</dbReference>
<dbReference type="Pfam" id="PF13360">
    <property type="entry name" value="PQQ_2"/>
    <property type="match status" value="1"/>
</dbReference>
<keyword evidence="1" id="KW-0732">Signal</keyword>
<gene>
    <name evidence="3" type="ORF">ENN51_07140</name>
</gene>
<feature type="chain" id="PRO_5030818512" description="Pyrrolo-quinoline quinone repeat domain-containing protein" evidence="1">
    <location>
        <begin position="24"/>
        <end position="565"/>
    </location>
</feature>
<feature type="signal peptide" evidence="1">
    <location>
        <begin position="1"/>
        <end position="23"/>
    </location>
</feature>
<evidence type="ECO:0000313" key="3">
    <source>
        <dbReference type="EMBL" id="HDR00038.1"/>
    </source>
</evidence>
<evidence type="ECO:0000259" key="2">
    <source>
        <dbReference type="Pfam" id="PF13360"/>
    </source>
</evidence>
<accession>A0A7V0T6F7</accession>
<dbReference type="EMBL" id="DSBX01000265">
    <property type="protein sequence ID" value="HDR00038.1"/>
    <property type="molecule type" value="Genomic_DNA"/>
</dbReference>
<name>A0A7V0T6F7_UNCW3</name>
<sequence length="565" mass="59691">MARHWLMVSVAALLALPAACVRNRPPDAPARPEGPTVVAPGDSVEYQLVARDPEGQSVSFRLAWDEGDTSGWSLWTGSGETLSVRQVFTRVGSFRLAAQARDPQEALSDWSEPLELLVGSPPRRPTRPDGPAAGWVDTSYSYTTVSTDPDADELRYIFDWGDGAVETTAFVTTGQYVTREHVWDRADTFDLTVRALDRPGLASAWSETLRVSIRDISGPGVVLWQVELGTGVAALGGPAIDARGRIIFGATDGLLRCLEPNGNQAWGFGTRGAVQTSPAIAADGSVLFGSDDSTVYCLTGEGAGRWEYATGGEVRSSPAIAADGAVLVGSDDGGLYCLEPDGRLRWSYRTGGPVRSSPAIGADGRILFGSGDSFVYALRADGTLDWRYRTGDAVDASPALAADGTVHVASRDGRHYALDPDGGLRWQEELGVGTVCSPAVGSDGSIFVGSETGRFFAFYETGGPVWEFPMPGPVRSSPLVGEGLIVYFGAGRRLYAIDARGMGGIAWHLVLPGMVTTSPALANGIVYVGDSAGGFRAVRAAGGLDTGPWPKYRHDARNTGRAGAR</sequence>
<dbReference type="InterPro" id="IPR013783">
    <property type="entry name" value="Ig-like_fold"/>
</dbReference>
<dbReference type="InterPro" id="IPR018391">
    <property type="entry name" value="PQQ_b-propeller_rpt"/>
</dbReference>
<comment type="caution">
    <text evidence="3">The sequence shown here is derived from an EMBL/GenBank/DDBJ whole genome shotgun (WGS) entry which is preliminary data.</text>
</comment>
<dbReference type="InterPro" id="IPR002372">
    <property type="entry name" value="PQQ_rpt_dom"/>
</dbReference>
<dbReference type="SUPFAM" id="SSF50998">
    <property type="entry name" value="Quinoprotein alcohol dehydrogenase-like"/>
    <property type="match status" value="2"/>
</dbReference>
<dbReference type="SMART" id="SM00564">
    <property type="entry name" value="PQQ"/>
    <property type="match status" value="7"/>
</dbReference>
<proteinExistence type="predicted"/>
<dbReference type="InterPro" id="IPR011047">
    <property type="entry name" value="Quinoprotein_ADH-like_sf"/>
</dbReference>
<dbReference type="Proteomes" id="UP000885672">
    <property type="component" value="Unassembled WGS sequence"/>
</dbReference>
<dbReference type="AlphaFoldDB" id="A0A7V0T6F7"/>
<dbReference type="Gene3D" id="2.40.128.630">
    <property type="match status" value="1"/>
</dbReference>
<feature type="domain" description="Pyrrolo-quinoline quinone repeat" evidence="2">
    <location>
        <begin position="292"/>
        <end position="430"/>
    </location>
</feature>
<reference evidence="3" key="1">
    <citation type="journal article" date="2020" name="mSystems">
        <title>Genome- and Community-Level Interaction Insights into Carbon Utilization and Element Cycling Functions of Hydrothermarchaeota in Hydrothermal Sediment.</title>
        <authorList>
            <person name="Zhou Z."/>
            <person name="Liu Y."/>
            <person name="Xu W."/>
            <person name="Pan J."/>
            <person name="Luo Z.H."/>
            <person name="Li M."/>
        </authorList>
    </citation>
    <scope>NUCLEOTIDE SEQUENCE [LARGE SCALE GENOMIC DNA]</scope>
    <source>
        <strain evidence="3">SpSt-1182</strain>
    </source>
</reference>
<dbReference type="PANTHER" id="PTHR34512">
    <property type="entry name" value="CELL SURFACE PROTEIN"/>
    <property type="match status" value="1"/>
</dbReference>
<protein>
    <recommendedName>
        <fullName evidence="2">Pyrrolo-quinoline quinone repeat domain-containing protein</fullName>
    </recommendedName>
</protein>
<organism evidence="3">
    <name type="scientific">candidate division WOR-3 bacterium</name>
    <dbReference type="NCBI Taxonomy" id="2052148"/>
    <lineage>
        <taxon>Bacteria</taxon>
        <taxon>Bacteria division WOR-3</taxon>
    </lineage>
</organism>
<dbReference type="InterPro" id="IPR015943">
    <property type="entry name" value="WD40/YVTN_repeat-like_dom_sf"/>
</dbReference>
<evidence type="ECO:0000256" key="1">
    <source>
        <dbReference type="SAM" id="SignalP"/>
    </source>
</evidence>
<dbReference type="Gene3D" id="2.60.40.10">
    <property type="entry name" value="Immunoglobulins"/>
    <property type="match status" value="1"/>
</dbReference>
<dbReference type="PANTHER" id="PTHR34512:SF30">
    <property type="entry name" value="OUTER MEMBRANE PROTEIN ASSEMBLY FACTOR BAMB"/>
    <property type="match status" value="1"/>
</dbReference>